<evidence type="ECO:0000256" key="2">
    <source>
        <dbReference type="ARBA" id="ARBA00022475"/>
    </source>
</evidence>
<dbReference type="GO" id="GO:0015171">
    <property type="term" value="F:amino acid transmembrane transporter activity"/>
    <property type="evidence" value="ECO:0007669"/>
    <property type="project" value="TreeGrafter"/>
</dbReference>
<keyword evidence="4 6" id="KW-1133">Transmembrane helix</keyword>
<gene>
    <name evidence="8" type="ORF">F4559_006790</name>
</gene>
<dbReference type="Proteomes" id="UP000542674">
    <property type="component" value="Unassembled WGS sequence"/>
</dbReference>
<proteinExistence type="predicted"/>
<name>A0A7W7TAF6_9PSEU</name>
<feature type="signal peptide" evidence="7">
    <location>
        <begin position="1"/>
        <end position="22"/>
    </location>
</feature>
<sequence length="200" mass="21024">MISAAFVLTCLAVSLSPGQTLAVVIDQSLRAGRSAGLAAVAGNTVGLVFWAAASTLGLTVLVRTSQVAFLVLKVVGAVYLCWLGVQAFRRAGRVKPAAERKGSFRAGVVANVTNPKAAALYLALFPQFLPADGGTFADTATLAVVQMAISFSYYSLVVLAVHTVRRFLDRPAVRRALDRLTGFALVVLGVRMLTLTRSAV</sequence>
<dbReference type="Pfam" id="PF01810">
    <property type="entry name" value="LysE"/>
    <property type="match status" value="1"/>
</dbReference>
<evidence type="ECO:0000256" key="1">
    <source>
        <dbReference type="ARBA" id="ARBA00004651"/>
    </source>
</evidence>
<feature type="transmembrane region" description="Helical" evidence="6">
    <location>
        <begin position="67"/>
        <end position="85"/>
    </location>
</feature>
<evidence type="ECO:0000256" key="3">
    <source>
        <dbReference type="ARBA" id="ARBA00022692"/>
    </source>
</evidence>
<keyword evidence="5 6" id="KW-0472">Membrane</keyword>
<evidence type="ECO:0000313" key="8">
    <source>
        <dbReference type="EMBL" id="MBB4969431.1"/>
    </source>
</evidence>
<accession>A0A7W7TAF6</accession>
<keyword evidence="3 6" id="KW-0812">Transmembrane</keyword>
<keyword evidence="9" id="KW-1185">Reference proteome</keyword>
<comment type="subcellular location">
    <subcellularLocation>
        <location evidence="1">Cell membrane</location>
        <topology evidence="1">Multi-pass membrane protein</topology>
    </subcellularLocation>
</comment>
<keyword evidence="7" id="KW-0732">Signal</keyword>
<organism evidence="8 9">
    <name type="scientific">Saccharothrix violaceirubra</name>
    <dbReference type="NCBI Taxonomy" id="413306"/>
    <lineage>
        <taxon>Bacteria</taxon>
        <taxon>Bacillati</taxon>
        <taxon>Actinomycetota</taxon>
        <taxon>Actinomycetes</taxon>
        <taxon>Pseudonocardiales</taxon>
        <taxon>Pseudonocardiaceae</taxon>
        <taxon>Saccharothrix</taxon>
    </lineage>
</organism>
<dbReference type="PIRSF" id="PIRSF006324">
    <property type="entry name" value="LeuE"/>
    <property type="match status" value="1"/>
</dbReference>
<protein>
    <submittedName>
        <fullName evidence="8">Threonine/homoserine/homoserine lactone efflux protein</fullName>
    </submittedName>
</protein>
<dbReference type="GO" id="GO:0005886">
    <property type="term" value="C:plasma membrane"/>
    <property type="evidence" value="ECO:0007669"/>
    <property type="project" value="UniProtKB-SubCell"/>
</dbReference>
<dbReference type="AlphaFoldDB" id="A0A7W7TAF6"/>
<dbReference type="PANTHER" id="PTHR30086">
    <property type="entry name" value="ARGININE EXPORTER PROTEIN ARGO"/>
    <property type="match status" value="1"/>
</dbReference>
<feature type="transmembrane region" description="Helical" evidence="6">
    <location>
        <begin position="143"/>
        <end position="164"/>
    </location>
</feature>
<evidence type="ECO:0000256" key="6">
    <source>
        <dbReference type="SAM" id="Phobius"/>
    </source>
</evidence>
<reference evidence="8 9" key="1">
    <citation type="submission" date="2020-08" db="EMBL/GenBank/DDBJ databases">
        <title>Sequencing the genomes of 1000 actinobacteria strains.</title>
        <authorList>
            <person name="Klenk H.-P."/>
        </authorList>
    </citation>
    <scope>NUCLEOTIDE SEQUENCE [LARGE SCALE GENOMIC DNA]</scope>
    <source>
        <strain evidence="8 9">DSM 45084</strain>
    </source>
</reference>
<evidence type="ECO:0000256" key="4">
    <source>
        <dbReference type="ARBA" id="ARBA00022989"/>
    </source>
</evidence>
<feature type="transmembrane region" description="Helical" evidence="6">
    <location>
        <begin position="38"/>
        <end position="60"/>
    </location>
</feature>
<evidence type="ECO:0000313" key="9">
    <source>
        <dbReference type="Proteomes" id="UP000542674"/>
    </source>
</evidence>
<keyword evidence="2" id="KW-1003">Cell membrane</keyword>
<dbReference type="EMBL" id="JACHJS010000001">
    <property type="protein sequence ID" value="MBB4969431.1"/>
    <property type="molecule type" value="Genomic_DNA"/>
</dbReference>
<evidence type="ECO:0000256" key="5">
    <source>
        <dbReference type="ARBA" id="ARBA00023136"/>
    </source>
</evidence>
<dbReference type="PANTHER" id="PTHR30086:SF20">
    <property type="entry name" value="ARGININE EXPORTER PROTEIN ARGO-RELATED"/>
    <property type="match status" value="1"/>
</dbReference>
<dbReference type="InterPro" id="IPR001123">
    <property type="entry name" value="LeuE-type"/>
</dbReference>
<evidence type="ECO:0000256" key="7">
    <source>
        <dbReference type="SAM" id="SignalP"/>
    </source>
</evidence>
<comment type="caution">
    <text evidence="8">The sequence shown here is derived from an EMBL/GenBank/DDBJ whole genome shotgun (WGS) entry which is preliminary data.</text>
</comment>
<feature type="chain" id="PRO_5030892192" evidence="7">
    <location>
        <begin position="23"/>
        <end position="200"/>
    </location>
</feature>
<dbReference type="RefSeq" id="WP_184675091.1">
    <property type="nucleotide sequence ID" value="NZ_BAABAI010000021.1"/>
</dbReference>